<dbReference type="AlphaFoldDB" id="A0ABD0TP73"/>
<proteinExistence type="inferred from homology"/>
<dbReference type="PANTHER" id="PTHR12794">
    <property type="entry name" value="GEMIN2"/>
    <property type="match status" value="1"/>
</dbReference>
<evidence type="ECO:0000313" key="9">
    <source>
        <dbReference type="Proteomes" id="UP001549921"/>
    </source>
</evidence>
<comment type="function">
    <text evidence="7">The SMN complex catalyzes the assembly of small nuclear ribonucleoproteins (snRNPs), the building blocks of the spliceosome, and thereby plays an important role in the splicing of cellular pre-mRNAs.</text>
</comment>
<protein>
    <recommendedName>
        <fullName evidence="6 7">Gem-associated protein 2</fullName>
    </recommendedName>
</protein>
<keyword evidence="2 7" id="KW-0963">Cytoplasm</keyword>
<dbReference type="PANTHER" id="PTHR12794:SF0">
    <property type="entry name" value="GEM-ASSOCIATED PROTEIN 2"/>
    <property type="match status" value="1"/>
</dbReference>
<dbReference type="PIRSF" id="PIRSF038038">
    <property type="entry name" value="SMN_Gemin2"/>
    <property type="match status" value="1"/>
</dbReference>
<evidence type="ECO:0000256" key="7">
    <source>
        <dbReference type="PIRNR" id="PIRNR038038"/>
    </source>
</evidence>
<comment type="subunit">
    <text evidence="7">Part of the core SMN complex.</text>
</comment>
<keyword evidence="3 7" id="KW-0507">mRNA processing</keyword>
<organism evidence="8 9">
    <name type="scientific">Loxostege sticticalis</name>
    <name type="common">Beet webworm moth</name>
    <dbReference type="NCBI Taxonomy" id="481309"/>
    <lineage>
        <taxon>Eukaryota</taxon>
        <taxon>Metazoa</taxon>
        <taxon>Ecdysozoa</taxon>
        <taxon>Arthropoda</taxon>
        <taxon>Hexapoda</taxon>
        <taxon>Insecta</taxon>
        <taxon>Pterygota</taxon>
        <taxon>Neoptera</taxon>
        <taxon>Endopterygota</taxon>
        <taxon>Lepidoptera</taxon>
        <taxon>Glossata</taxon>
        <taxon>Ditrysia</taxon>
        <taxon>Pyraloidea</taxon>
        <taxon>Crambidae</taxon>
        <taxon>Pyraustinae</taxon>
        <taxon>Loxostege</taxon>
    </lineage>
</organism>
<dbReference type="GO" id="GO:0000387">
    <property type="term" value="P:spliceosomal snRNP assembly"/>
    <property type="evidence" value="ECO:0007669"/>
    <property type="project" value="UniProtKB-UniRule"/>
</dbReference>
<comment type="caution">
    <text evidence="8">The sequence shown here is derived from an EMBL/GenBank/DDBJ whole genome shotgun (WGS) entry which is preliminary data.</text>
</comment>
<keyword evidence="4 7" id="KW-0508">mRNA splicing</keyword>
<evidence type="ECO:0000256" key="5">
    <source>
        <dbReference type="ARBA" id="ARBA00025758"/>
    </source>
</evidence>
<name>A0ABD0TP73_LOXSC</name>
<evidence type="ECO:0000256" key="3">
    <source>
        <dbReference type="ARBA" id="ARBA00022664"/>
    </source>
</evidence>
<dbReference type="InterPro" id="IPR017364">
    <property type="entry name" value="GEMIN2"/>
</dbReference>
<dbReference type="Gene3D" id="1.20.58.1070">
    <property type="match status" value="1"/>
</dbReference>
<comment type="subcellular location">
    <subcellularLocation>
        <location evidence="1">Cytoplasm</location>
    </subcellularLocation>
</comment>
<accession>A0ABD0TP73</accession>
<evidence type="ECO:0000256" key="1">
    <source>
        <dbReference type="ARBA" id="ARBA00004496"/>
    </source>
</evidence>
<gene>
    <name evidence="8" type="ORF">ABMA28_006896</name>
</gene>
<dbReference type="InterPro" id="IPR035426">
    <property type="entry name" value="Gemin2/Brr1"/>
</dbReference>
<evidence type="ECO:0000313" key="8">
    <source>
        <dbReference type="EMBL" id="KAL0851003.1"/>
    </source>
</evidence>
<dbReference type="EMBL" id="JBEDNZ010000002">
    <property type="protein sequence ID" value="KAL0851003.1"/>
    <property type="molecule type" value="Genomic_DNA"/>
</dbReference>
<sequence>MSEKCLYKKAQDDDDLDTLSTVCFQINPGVQLREVPTNGEEYLLKVMKERQNYSTVTKCNKDYSKFAKNQSCFVKELPHAKAPDKLKPTIEWQNIQVADFSDVRMYISRLLAKKSLWPKNLDTVAIESNNINSWKSFFVEREPLLTCVLGLNQTLLDRGLEMLTEILNKVEKGETIDHKTGQWIYAFLACTRQPLVSDTVSILRNLARKCAELRSHIDPEDENANVAVAPLNIFICIVARYFRQYDLAD</sequence>
<evidence type="ECO:0000256" key="2">
    <source>
        <dbReference type="ARBA" id="ARBA00022490"/>
    </source>
</evidence>
<evidence type="ECO:0000256" key="6">
    <source>
        <dbReference type="ARBA" id="ARBA00047179"/>
    </source>
</evidence>
<dbReference type="Proteomes" id="UP001549921">
    <property type="component" value="Unassembled WGS sequence"/>
</dbReference>
<dbReference type="Pfam" id="PF04938">
    <property type="entry name" value="SIP1"/>
    <property type="match status" value="1"/>
</dbReference>
<dbReference type="GO" id="GO:0000245">
    <property type="term" value="P:spliceosomal complex assembly"/>
    <property type="evidence" value="ECO:0007669"/>
    <property type="project" value="UniProtKB-UniRule"/>
</dbReference>
<comment type="similarity">
    <text evidence="5 7">Belongs to the gemin-2 family.</text>
</comment>
<reference evidence="8 9" key="1">
    <citation type="submission" date="2024-06" db="EMBL/GenBank/DDBJ databases">
        <title>A chromosome-level genome assembly of beet webworm, Loxostege sticticalis.</title>
        <authorList>
            <person name="Zhang Y."/>
        </authorList>
    </citation>
    <scope>NUCLEOTIDE SEQUENCE [LARGE SCALE GENOMIC DNA]</scope>
    <source>
        <strain evidence="8">AQ028</strain>
        <tissue evidence="8">Male pupae</tissue>
    </source>
</reference>
<dbReference type="GO" id="GO:0005681">
    <property type="term" value="C:spliceosomal complex"/>
    <property type="evidence" value="ECO:0007669"/>
    <property type="project" value="UniProtKB-UniRule"/>
</dbReference>
<evidence type="ECO:0000256" key="4">
    <source>
        <dbReference type="ARBA" id="ARBA00023187"/>
    </source>
</evidence>
<dbReference type="GO" id="GO:0032797">
    <property type="term" value="C:SMN complex"/>
    <property type="evidence" value="ECO:0007669"/>
    <property type="project" value="UniProtKB-UniRule"/>
</dbReference>